<dbReference type="InterPro" id="IPR013106">
    <property type="entry name" value="Ig_V-set"/>
</dbReference>
<dbReference type="GO" id="GO:0005576">
    <property type="term" value="C:extracellular region"/>
    <property type="evidence" value="ECO:0007669"/>
    <property type="project" value="UniProtKB-ARBA"/>
</dbReference>
<keyword evidence="2" id="KW-1064">Adaptive immunity</keyword>
<dbReference type="InterPro" id="IPR036179">
    <property type="entry name" value="Ig-like_dom_sf"/>
</dbReference>
<dbReference type="GeneTree" id="ENSGT00940000154279"/>
<keyword evidence="1" id="KW-0391">Immunity</keyword>
<dbReference type="STRING" id="9925.ENSCHIP00000016153"/>
<reference evidence="5" key="2">
    <citation type="submission" date="2025-08" db="UniProtKB">
        <authorList>
            <consortium name="Ensembl"/>
        </authorList>
    </citation>
    <scope>IDENTIFICATION</scope>
</reference>
<reference evidence="5" key="3">
    <citation type="submission" date="2025-09" db="UniProtKB">
        <authorList>
            <consortium name="Ensembl"/>
        </authorList>
    </citation>
    <scope>IDENTIFICATION</scope>
</reference>
<reference evidence="5 6" key="1">
    <citation type="submission" date="2016-04" db="EMBL/GenBank/DDBJ databases">
        <title>Polished mammalian reference genomes with single-molecule sequencing and chromosome conformation capture applied to the Capra hircus genome.</title>
        <authorList>
            <person name="Bickhart D.M."/>
            <person name="Koren S."/>
            <person name="Rosen B."/>
            <person name="Hastie A."/>
            <person name="Liachko I."/>
            <person name="Sullivan S.T."/>
            <person name="Burton J."/>
            <person name="Sayre B.L."/>
            <person name="Huson H.J."/>
            <person name="Lee J."/>
            <person name="Lam E."/>
            <person name="Kelley C.M."/>
            <person name="Hutchison J.L."/>
            <person name="Zhou Y."/>
            <person name="Sun J."/>
            <person name="Crisa A."/>
            <person name="Schwartz J.C."/>
            <person name="Hammond J.A."/>
            <person name="Schroeder S.G."/>
            <person name="Liu G.E."/>
            <person name="Dunham M."/>
            <person name="Shendure J."/>
            <person name="Sonstegard T.S."/>
            <person name="Phillippy A.M."/>
            <person name="Van Tassell C.P."/>
            <person name="Smith T.P."/>
        </authorList>
    </citation>
    <scope>NUCLEOTIDE SEQUENCE [LARGE SCALE GENOMIC DNA]</scope>
</reference>
<evidence type="ECO:0000256" key="3">
    <source>
        <dbReference type="SAM" id="SignalP"/>
    </source>
</evidence>
<dbReference type="InterPro" id="IPR007110">
    <property type="entry name" value="Ig-like_dom"/>
</dbReference>
<dbReference type="PROSITE" id="PS50835">
    <property type="entry name" value="IG_LIKE"/>
    <property type="match status" value="1"/>
</dbReference>
<dbReference type="Proteomes" id="UP000291000">
    <property type="component" value="Chromosome 11"/>
</dbReference>
<proteinExistence type="predicted"/>
<dbReference type="GO" id="GO:0019814">
    <property type="term" value="C:immunoglobulin complex"/>
    <property type="evidence" value="ECO:0007669"/>
    <property type="project" value="UniProtKB-KW"/>
</dbReference>
<dbReference type="FunFam" id="2.60.40.10:FF:000365">
    <property type="entry name" value="If kappa light chain"/>
    <property type="match status" value="1"/>
</dbReference>
<dbReference type="InterPro" id="IPR050150">
    <property type="entry name" value="IgV_Light_Chain"/>
</dbReference>
<feature type="domain" description="Ig-like" evidence="4">
    <location>
        <begin position="16"/>
        <end position="113"/>
    </location>
</feature>
<evidence type="ECO:0000313" key="5">
    <source>
        <dbReference type="Ensembl" id="ENSCHIP00000016153.1"/>
    </source>
</evidence>
<keyword evidence="2" id="KW-1280">Immunoglobulin</keyword>
<dbReference type="Gene3D" id="2.60.40.10">
    <property type="entry name" value="Immunoglobulins"/>
    <property type="match status" value="1"/>
</dbReference>
<evidence type="ECO:0000256" key="2">
    <source>
        <dbReference type="ARBA" id="ARBA00043265"/>
    </source>
</evidence>
<dbReference type="OMA" id="CCQGTHY"/>
<protein>
    <recommendedName>
        <fullName evidence="4">Ig-like domain-containing protein</fullName>
    </recommendedName>
</protein>
<keyword evidence="3" id="KW-0732">Signal</keyword>
<dbReference type="Pfam" id="PF07686">
    <property type="entry name" value="V-set"/>
    <property type="match status" value="1"/>
</dbReference>
<dbReference type="AlphaFoldDB" id="A0A452EVZ5"/>
<dbReference type="Ensembl" id="ENSCHIT00000023959.1">
    <property type="protein sequence ID" value="ENSCHIP00000016153.1"/>
    <property type="gene ID" value="ENSCHIG00000016512.1"/>
</dbReference>
<dbReference type="GO" id="GO:0002376">
    <property type="term" value="P:immune system process"/>
    <property type="evidence" value="ECO:0007669"/>
    <property type="project" value="UniProtKB-KW"/>
</dbReference>
<dbReference type="InterPro" id="IPR013783">
    <property type="entry name" value="Ig-like_fold"/>
</dbReference>
<dbReference type="SUPFAM" id="SSF48726">
    <property type="entry name" value="Immunoglobulin"/>
    <property type="match status" value="1"/>
</dbReference>
<dbReference type="InterPro" id="IPR003599">
    <property type="entry name" value="Ig_sub"/>
</dbReference>
<keyword evidence="6" id="KW-1185">Reference proteome</keyword>
<feature type="chain" id="PRO_5019223710" description="Ig-like domain-containing protein" evidence="3">
    <location>
        <begin position="21"/>
        <end position="155"/>
    </location>
</feature>
<dbReference type="SMART" id="SM00409">
    <property type="entry name" value="IG"/>
    <property type="match status" value="1"/>
</dbReference>
<evidence type="ECO:0000256" key="1">
    <source>
        <dbReference type="ARBA" id="ARBA00022859"/>
    </source>
</evidence>
<name>A0A452EVZ5_CAPHI</name>
<dbReference type="SMART" id="SM00406">
    <property type="entry name" value="IGv"/>
    <property type="match status" value="1"/>
</dbReference>
<evidence type="ECO:0000259" key="4">
    <source>
        <dbReference type="PROSITE" id="PS50835"/>
    </source>
</evidence>
<feature type="signal peptide" evidence="3">
    <location>
        <begin position="1"/>
        <end position="20"/>
    </location>
</feature>
<dbReference type="EMBL" id="LWLT01000009">
    <property type="status" value="NOT_ANNOTATED_CDS"/>
    <property type="molecule type" value="Genomic_DNA"/>
</dbReference>
<dbReference type="PANTHER" id="PTHR23267">
    <property type="entry name" value="IMMUNOGLOBULIN LIGHT CHAIN"/>
    <property type="match status" value="1"/>
</dbReference>
<evidence type="ECO:0000313" key="6">
    <source>
        <dbReference type="Proteomes" id="UP000291000"/>
    </source>
</evidence>
<organism evidence="5 6">
    <name type="scientific">Capra hircus</name>
    <name type="common">Goat</name>
    <dbReference type="NCBI Taxonomy" id="9925"/>
    <lineage>
        <taxon>Eukaryota</taxon>
        <taxon>Metazoa</taxon>
        <taxon>Chordata</taxon>
        <taxon>Craniata</taxon>
        <taxon>Vertebrata</taxon>
        <taxon>Euteleostomi</taxon>
        <taxon>Mammalia</taxon>
        <taxon>Eutheria</taxon>
        <taxon>Laurasiatheria</taxon>
        <taxon>Artiodactyla</taxon>
        <taxon>Ruminantia</taxon>
        <taxon>Pecora</taxon>
        <taxon>Bovidae</taxon>
        <taxon>Caprinae</taxon>
        <taxon>Capra</taxon>
    </lineage>
</organism>
<accession>A0A452EVZ5</accession>
<dbReference type="Bgee" id="ENSCHIG00000016512">
    <property type="expression patterns" value="Expressed in spleen and 18 other cell types or tissues"/>
</dbReference>
<dbReference type="GO" id="GO:0005886">
    <property type="term" value="C:plasma membrane"/>
    <property type="evidence" value="ECO:0007669"/>
    <property type="project" value="UniProtKB-ARBA"/>
</dbReference>
<sequence>MRFSAQLLGLLLLWIPRSSGDVVLTQTPLSLSVIPGETASISCKSSQSLVHSDGKTYLNWIKHKPGQSPEGLIYQVSNRYSGVSDRLTGSGSGTDFTFTISRVQAEDAGVYYCYQGTEAPPTVIQPCTQTSLPGWLSCSKCSFSGELTADALSLC</sequence>